<proteinExistence type="predicted"/>
<accession>A0A8J2WZR6</accession>
<feature type="compositionally biased region" description="Basic residues" evidence="1">
    <location>
        <begin position="514"/>
        <end position="523"/>
    </location>
</feature>
<evidence type="ECO:0000259" key="2">
    <source>
        <dbReference type="PROSITE" id="PS50006"/>
    </source>
</evidence>
<feature type="region of interest" description="Disordered" evidence="1">
    <location>
        <begin position="140"/>
        <end position="174"/>
    </location>
</feature>
<dbReference type="Gene3D" id="2.60.200.20">
    <property type="match status" value="1"/>
</dbReference>
<feature type="region of interest" description="Disordered" evidence="1">
    <location>
        <begin position="449"/>
        <end position="566"/>
    </location>
</feature>
<feature type="compositionally biased region" description="Basic and acidic residues" evidence="1">
    <location>
        <begin position="292"/>
        <end position="308"/>
    </location>
</feature>
<dbReference type="PANTHER" id="PTHR23308">
    <property type="entry name" value="NUCLEAR INHIBITOR OF PROTEIN PHOSPHATASE-1"/>
    <property type="match status" value="1"/>
</dbReference>
<dbReference type="Pfam" id="PF00498">
    <property type="entry name" value="FHA"/>
    <property type="match status" value="1"/>
</dbReference>
<feature type="region of interest" description="Disordered" evidence="1">
    <location>
        <begin position="241"/>
        <end position="275"/>
    </location>
</feature>
<dbReference type="OrthoDB" id="206645at2759"/>
<reference evidence="3" key="1">
    <citation type="submission" date="2021-11" db="EMBL/GenBank/DDBJ databases">
        <authorList>
            <consortium name="Genoscope - CEA"/>
            <person name="William W."/>
        </authorList>
    </citation>
    <scope>NUCLEOTIDE SEQUENCE</scope>
</reference>
<comment type="caution">
    <text evidence="3">The sequence shown here is derived from an EMBL/GenBank/DDBJ whole genome shotgun (WGS) entry which is preliminary data.</text>
</comment>
<keyword evidence="4" id="KW-1185">Reference proteome</keyword>
<dbReference type="InterPro" id="IPR000253">
    <property type="entry name" value="FHA_dom"/>
</dbReference>
<dbReference type="InterPro" id="IPR008984">
    <property type="entry name" value="SMAD_FHA_dom_sf"/>
</dbReference>
<feature type="region of interest" description="Disordered" evidence="1">
    <location>
        <begin position="292"/>
        <end position="327"/>
    </location>
</feature>
<name>A0A8J2WZR6_9STRA</name>
<dbReference type="EMBL" id="CAKKNE010000002">
    <property type="protein sequence ID" value="CAH0368381.1"/>
    <property type="molecule type" value="Genomic_DNA"/>
</dbReference>
<evidence type="ECO:0000313" key="3">
    <source>
        <dbReference type="EMBL" id="CAH0368381.1"/>
    </source>
</evidence>
<protein>
    <recommendedName>
        <fullName evidence="2">FHA domain-containing protein</fullName>
    </recommendedName>
</protein>
<dbReference type="PROSITE" id="PS50006">
    <property type="entry name" value="FHA_DOMAIN"/>
    <property type="match status" value="1"/>
</dbReference>
<dbReference type="SMART" id="SM00240">
    <property type="entry name" value="FHA"/>
    <property type="match status" value="1"/>
</dbReference>
<dbReference type="InterPro" id="IPR050923">
    <property type="entry name" value="Cell_Proc_Reg/RNA_Proc"/>
</dbReference>
<sequence length="566" mass="61616">MAAEKAADGGPPIPDWAAGDAATEAPFVLEVIKDGVPVDEIPLTAARCLVGRAADAVQVPLAHASISRVHACFQRSTDGLLYVADCASSHGSRLNKAPLPALKYVEARDGDVLQFGASTRIFALHKRGRERAERALLDTATADASATKHDATRKVRKIHTEKEQPPDVAEKKQVTAADLHATTWGQDDDAAPEKDDEALPDYLKKDQGFMEYGGEISSTLKTEEKSERDAKLHERLETKLRKLNAARSHNQRLLTKEGGQAGLSDGQRKAFDSNDERIKKLTDEISDLEDTIRGRNKQRDESRRRNEDDSYLYAKQRDEEPEEEVMRDLTTPLARARTAEEKQARRNRRFMTAAPAAAPPPPDEEDGMTYEMLREKRDRVDAALVKLREGPSLSTREAGDDVLDDFMAANDEQEASDVAAAAARDTAALEKERARLTVLMDFARPALEGLSSSKTPAAVAPPPEPNAPEAPEPEAAAPTLPPPKPPAPPKLKVAAPMAPTLPRAPDPEDEEPSKRRKKKKRRVMGPARGPSSSAATSALEGGDVDWAPPMGQDGSGRTALNDKFGY</sequence>
<feature type="compositionally biased region" description="Pro residues" evidence="1">
    <location>
        <begin position="479"/>
        <end position="489"/>
    </location>
</feature>
<gene>
    <name evidence="3" type="ORF">PECAL_2P14440</name>
</gene>
<dbReference type="Proteomes" id="UP000789595">
    <property type="component" value="Unassembled WGS sequence"/>
</dbReference>
<feature type="domain" description="FHA" evidence="2">
    <location>
        <begin position="48"/>
        <end position="99"/>
    </location>
</feature>
<feature type="compositionally biased region" description="Basic and acidic residues" evidence="1">
    <location>
        <begin position="146"/>
        <end position="173"/>
    </location>
</feature>
<evidence type="ECO:0000256" key="1">
    <source>
        <dbReference type="SAM" id="MobiDB-lite"/>
    </source>
</evidence>
<dbReference type="SUPFAM" id="SSF49879">
    <property type="entry name" value="SMAD/FHA domain"/>
    <property type="match status" value="1"/>
</dbReference>
<dbReference type="AlphaFoldDB" id="A0A8J2WZR6"/>
<feature type="compositionally biased region" description="Pro residues" evidence="1">
    <location>
        <begin position="459"/>
        <end position="470"/>
    </location>
</feature>
<evidence type="ECO:0000313" key="4">
    <source>
        <dbReference type="Proteomes" id="UP000789595"/>
    </source>
</evidence>
<organism evidence="3 4">
    <name type="scientific">Pelagomonas calceolata</name>
    <dbReference type="NCBI Taxonomy" id="35677"/>
    <lineage>
        <taxon>Eukaryota</taxon>
        <taxon>Sar</taxon>
        <taxon>Stramenopiles</taxon>
        <taxon>Ochrophyta</taxon>
        <taxon>Pelagophyceae</taxon>
        <taxon>Pelagomonadales</taxon>
        <taxon>Pelagomonadaceae</taxon>
        <taxon>Pelagomonas</taxon>
    </lineage>
</organism>
<feature type="compositionally biased region" description="Basic and acidic residues" evidence="1">
    <location>
        <begin position="266"/>
        <end position="275"/>
    </location>
</feature>